<dbReference type="PANTHER" id="PTHR21398:SF6">
    <property type="entry name" value="AGAP007094-PA"/>
    <property type="match status" value="1"/>
</dbReference>
<dbReference type="EMBL" id="JAWQEG010004519">
    <property type="protein sequence ID" value="KAK3861260.1"/>
    <property type="molecule type" value="Genomic_DNA"/>
</dbReference>
<feature type="chain" id="PRO_5041993056" evidence="2">
    <location>
        <begin position="24"/>
        <end position="303"/>
    </location>
</feature>
<feature type="compositionally biased region" description="Acidic residues" evidence="1">
    <location>
        <begin position="251"/>
        <end position="262"/>
    </location>
</feature>
<evidence type="ECO:0000313" key="4">
    <source>
        <dbReference type="Proteomes" id="UP001286313"/>
    </source>
</evidence>
<organism evidence="3 4">
    <name type="scientific">Petrolisthes cinctipes</name>
    <name type="common">Flat porcelain crab</name>
    <dbReference type="NCBI Taxonomy" id="88211"/>
    <lineage>
        <taxon>Eukaryota</taxon>
        <taxon>Metazoa</taxon>
        <taxon>Ecdysozoa</taxon>
        <taxon>Arthropoda</taxon>
        <taxon>Crustacea</taxon>
        <taxon>Multicrustacea</taxon>
        <taxon>Malacostraca</taxon>
        <taxon>Eumalacostraca</taxon>
        <taxon>Eucarida</taxon>
        <taxon>Decapoda</taxon>
        <taxon>Pleocyemata</taxon>
        <taxon>Anomura</taxon>
        <taxon>Galatheoidea</taxon>
        <taxon>Porcellanidae</taxon>
        <taxon>Petrolisthes</taxon>
    </lineage>
</organism>
<feature type="signal peptide" evidence="2">
    <location>
        <begin position="1"/>
        <end position="23"/>
    </location>
</feature>
<proteinExistence type="predicted"/>
<evidence type="ECO:0000313" key="3">
    <source>
        <dbReference type="EMBL" id="KAK3861260.1"/>
    </source>
</evidence>
<dbReference type="Pfam" id="PF07841">
    <property type="entry name" value="DM4_12"/>
    <property type="match status" value="1"/>
</dbReference>
<comment type="caution">
    <text evidence="3">The sequence shown here is derived from an EMBL/GenBank/DDBJ whole genome shotgun (WGS) entry which is preliminary data.</text>
</comment>
<evidence type="ECO:0000256" key="1">
    <source>
        <dbReference type="SAM" id="MobiDB-lite"/>
    </source>
</evidence>
<reference evidence="3" key="1">
    <citation type="submission" date="2023-10" db="EMBL/GenBank/DDBJ databases">
        <title>Genome assemblies of two species of porcelain crab, Petrolisthes cinctipes and Petrolisthes manimaculis (Anomura: Porcellanidae).</title>
        <authorList>
            <person name="Angst P."/>
        </authorList>
    </citation>
    <scope>NUCLEOTIDE SEQUENCE</scope>
    <source>
        <strain evidence="3">PB745_01</strain>
        <tissue evidence="3">Gill</tissue>
    </source>
</reference>
<dbReference type="InterPro" id="IPR006631">
    <property type="entry name" value="DM4_12"/>
</dbReference>
<protein>
    <submittedName>
        <fullName evidence="3">Uncharacterized protein</fullName>
    </submittedName>
</protein>
<dbReference type="SMART" id="SM00718">
    <property type="entry name" value="DM4_12"/>
    <property type="match status" value="1"/>
</dbReference>
<keyword evidence="4" id="KW-1185">Reference proteome</keyword>
<dbReference type="PANTHER" id="PTHR21398">
    <property type="entry name" value="AGAP007094-PA"/>
    <property type="match status" value="1"/>
</dbReference>
<name>A0AAE1ETW9_PETCI</name>
<sequence length="303" mass="33315">MARGVLVWTLAAVALLSLTIVETSSSSAATDTMDDGSADNCSSYVPHSRQKRLLYFTPDRRLTLPPDSILILTPTLSLPFGRNLPLGYSSSMTISVPFKIDFATLGLTSDLNPFGILPPIWDFFRRKRSADHPSINWSGGDREMMYQVAEDTLHNMGMDGQGCLLRAICEIFQMPLANHGFFGEVLELFLSPSRAPYAQKRLPLYLEAERVGRTSGDCSEYVPLCAHSLFSNPGSSVWTEAEENMDRYADDSDDTDSQDTVDAEGVSEQGSQSASSKDKPNMYSKKASKDGKKSLGGCKNRPR</sequence>
<keyword evidence="2" id="KW-0732">Signal</keyword>
<dbReference type="Proteomes" id="UP001286313">
    <property type="component" value="Unassembled WGS sequence"/>
</dbReference>
<accession>A0AAE1ETW9</accession>
<gene>
    <name evidence="3" type="ORF">Pcinc_032732</name>
</gene>
<evidence type="ECO:0000256" key="2">
    <source>
        <dbReference type="SAM" id="SignalP"/>
    </source>
</evidence>
<feature type="region of interest" description="Disordered" evidence="1">
    <location>
        <begin position="248"/>
        <end position="303"/>
    </location>
</feature>
<dbReference type="AlphaFoldDB" id="A0AAE1ETW9"/>